<evidence type="ECO:0000256" key="5">
    <source>
        <dbReference type="ARBA" id="ARBA00022692"/>
    </source>
</evidence>
<dbReference type="InterPro" id="IPR039426">
    <property type="entry name" value="TonB-dep_rcpt-like"/>
</dbReference>
<evidence type="ECO:0000256" key="13">
    <source>
        <dbReference type="PROSITE-ProRule" id="PRU10144"/>
    </source>
</evidence>
<keyword evidence="7" id="KW-0677">Repeat</keyword>
<evidence type="ECO:0000256" key="6">
    <source>
        <dbReference type="ARBA" id="ARBA00022729"/>
    </source>
</evidence>
<dbReference type="InterPro" id="IPR037066">
    <property type="entry name" value="Plug_dom_sf"/>
</dbReference>
<dbReference type="Proteomes" id="UP001221909">
    <property type="component" value="Unassembled WGS sequence"/>
</dbReference>
<comment type="subcellular location">
    <subcellularLocation>
        <location evidence="1 12">Cell outer membrane</location>
        <topology evidence="1 12">Multi-pass membrane protein</topology>
    </subcellularLocation>
</comment>
<reference evidence="17 18" key="1">
    <citation type="submission" date="2023-02" db="EMBL/GenBank/DDBJ databases">
        <title>Mannheimia cairiniae sp. nov., a novel species of Mannheimia obtained from moscovy ducks (Cairina moschata) and reclassification of Mannheimia ovis as heterotypic synonym of Mannheimia pernigra.</title>
        <authorList>
            <person name="Christensen H."/>
        </authorList>
    </citation>
    <scope>NUCLEOTIDE SEQUENCE [LARGE SCALE GENOMIC DNA]</scope>
    <source>
        <strain evidence="17 18">AT1</strain>
    </source>
</reference>
<feature type="domain" description="TonB-dependent receptor-like beta-barrel" evidence="15">
    <location>
        <begin position="293"/>
        <end position="770"/>
    </location>
</feature>
<evidence type="ECO:0000259" key="16">
    <source>
        <dbReference type="Pfam" id="PF07715"/>
    </source>
</evidence>
<evidence type="ECO:0000256" key="10">
    <source>
        <dbReference type="ARBA" id="ARBA00023170"/>
    </source>
</evidence>
<evidence type="ECO:0000256" key="11">
    <source>
        <dbReference type="ARBA" id="ARBA00023237"/>
    </source>
</evidence>
<comment type="similarity">
    <text evidence="2">Belongs to the TonB-dependent receptor family. Hemoglobin/haptoglobin binding protein subfamily.</text>
</comment>
<dbReference type="InterPro" id="IPR010949">
    <property type="entry name" value="TonB_Hb/transfer/lactofer_rcpt"/>
</dbReference>
<evidence type="ECO:0000313" key="18">
    <source>
        <dbReference type="Proteomes" id="UP001221909"/>
    </source>
</evidence>
<keyword evidence="11 12" id="KW-0998">Cell outer membrane</keyword>
<comment type="caution">
    <text evidence="17">The sequence shown here is derived from an EMBL/GenBank/DDBJ whole genome shotgun (WGS) entry which is preliminary data.</text>
</comment>
<accession>A0ABT5MR04</accession>
<proteinExistence type="inferred from homology"/>
<dbReference type="Gene3D" id="2.170.130.10">
    <property type="entry name" value="TonB-dependent receptor, plug domain"/>
    <property type="match status" value="1"/>
</dbReference>
<name>A0ABT5MR04_9PAST</name>
<dbReference type="CDD" id="cd01347">
    <property type="entry name" value="ligand_gated_channel"/>
    <property type="match status" value="1"/>
</dbReference>
<dbReference type="Pfam" id="PF00593">
    <property type="entry name" value="TonB_dep_Rec_b-barrel"/>
    <property type="match status" value="1"/>
</dbReference>
<dbReference type="NCBIfam" id="TIGR01786">
    <property type="entry name" value="TonB-hemlactrns"/>
    <property type="match status" value="1"/>
</dbReference>
<keyword evidence="9 12" id="KW-0472">Membrane</keyword>
<sequence>MPIHLSRFYQFQPTLLAFSISGALTASFAYSSEIPIQLSEVNVVAKEEVKASVEKKTHHKIQQELIRDTKDLVRYSTDIGVADNGRYLKGFAIRGVEGNRVGISIDGINIPDFEENSLYKRYGNFNNSRLSVDSEFVRSIESVKGSDSFNSGSGALGGTVNYKTLEAQDLVTEGKLGGLIRTGYASKNSEWVKTAGIGYVGEHFDIALMYSQRDGNQMKSAGGDIIPQKKRSYDTPNDVIQRSQIGASRITPDPSNHTFKSYLAKLTWKINPEHKIGMSIASQRNKRFTNEYSYDDPFGSSGWYRDNDDIQKLLNINSFYEWNIDNPYLSSARLDFDYQKTENGTINYKGYYKRVGGYLDGYYTTEHDKIEKIDFRNMETDYKRISLQLDSQPLKFIGEHLLSLKAFRAQRGFENLNDDYNLSTNTRNIYTIQRPMVTRQYGVSIQSSTYWNETFSSVLGVRYDQTKITPEDFNAICSYNCYRAEQESPSKETKFTNWSGRFELEGKINDTWKAGYGIASGFRVPTASELYFQYSSAAGAWKANPNLKSERSLNHNLFLKADHQLGTFDLNLHYSKYRNFLFEQESIGVFYNDLCQPPYLGSYCSQTNKIPSQQMVNLDRASIYGLELKTSLNLNEVSPLPDGMKTLFSLGYSRGKLSNGDSLLSIQPLKLVFGLDYEAPSGKWGIFTRTTYQRGKKGSDAKFTEQSIDFVRECSEEWPGYGCIRYNTKEIEQTKQLEYRWLNKSYWVFDMFGYYNPTKNLTLRAGVYNLFNTKYHTWDTLRGINTRGTTDKVDYEHNNQGLQRFYAPGRNYSVSAEYRF</sequence>
<evidence type="ECO:0000256" key="4">
    <source>
        <dbReference type="ARBA" id="ARBA00022452"/>
    </source>
</evidence>
<dbReference type="InterPro" id="IPR010917">
    <property type="entry name" value="TonB_rcpt_CS"/>
</dbReference>
<dbReference type="EMBL" id="JAQSJE010000004">
    <property type="protein sequence ID" value="MDD0823899.1"/>
    <property type="molecule type" value="Genomic_DNA"/>
</dbReference>
<dbReference type="SUPFAM" id="SSF56935">
    <property type="entry name" value="Porins"/>
    <property type="match status" value="1"/>
</dbReference>
<evidence type="ECO:0000256" key="2">
    <source>
        <dbReference type="ARBA" id="ARBA00008143"/>
    </source>
</evidence>
<gene>
    <name evidence="17" type="ORF">PTQ27_05385</name>
</gene>
<organism evidence="17 18">
    <name type="scientific">Mannheimia cairinae</name>
    <dbReference type="NCBI Taxonomy" id="3025936"/>
    <lineage>
        <taxon>Bacteria</taxon>
        <taxon>Pseudomonadati</taxon>
        <taxon>Pseudomonadota</taxon>
        <taxon>Gammaproteobacteria</taxon>
        <taxon>Pasteurellales</taxon>
        <taxon>Pasteurellaceae</taxon>
        <taxon>Mannheimia</taxon>
    </lineage>
</organism>
<evidence type="ECO:0000259" key="15">
    <source>
        <dbReference type="Pfam" id="PF00593"/>
    </source>
</evidence>
<evidence type="ECO:0000256" key="14">
    <source>
        <dbReference type="RuleBase" id="RU003357"/>
    </source>
</evidence>
<feature type="short sequence motif" description="TonB C-terminal box" evidence="13">
    <location>
        <begin position="803"/>
        <end position="820"/>
    </location>
</feature>
<dbReference type="InterPro" id="IPR000531">
    <property type="entry name" value="Beta-barrel_TonB"/>
</dbReference>
<dbReference type="PROSITE" id="PS01156">
    <property type="entry name" value="TONB_DEPENDENT_REC_2"/>
    <property type="match status" value="1"/>
</dbReference>
<dbReference type="RefSeq" id="WP_273747758.1">
    <property type="nucleotide sequence ID" value="NZ_JAQSJE010000004.1"/>
</dbReference>
<dbReference type="PROSITE" id="PS52016">
    <property type="entry name" value="TONB_DEPENDENT_REC_3"/>
    <property type="match status" value="1"/>
</dbReference>
<keyword evidence="10 17" id="KW-0675">Receptor</keyword>
<keyword evidence="4 12" id="KW-1134">Transmembrane beta strand</keyword>
<evidence type="ECO:0000256" key="3">
    <source>
        <dbReference type="ARBA" id="ARBA00022448"/>
    </source>
</evidence>
<dbReference type="InterPro" id="IPR036942">
    <property type="entry name" value="Beta-barrel_TonB_sf"/>
</dbReference>
<protein>
    <submittedName>
        <fullName evidence="17">TonB-dependent hemoglobin/transferrin/lactoferrin family receptor</fullName>
    </submittedName>
</protein>
<keyword evidence="3 12" id="KW-0813">Transport</keyword>
<keyword evidence="5 12" id="KW-0812">Transmembrane</keyword>
<dbReference type="InterPro" id="IPR012910">
    <property type="entry name" value="Plug_dom"/>
</dbReference>
<keyword evidence="6" id="KW-0732">Signal</keyword>
<evidence type="ECO:0000256" key="1">
    <source>
        <dbReference type="ARBA" id="ARBA00004571"/>
    </source>
</evidence>
<dbReference type="Gene3D" id="2.40.170.20">
    <property type="entry name" value="TonB-dependent receptor, beta-barrel domain"/>
    <property type="match status" value="1"/>
</dbReference>
<dbReference type="PANTHER" id="PTHR30069:SF29">
    <property type="entry name" value="HEMOGLOBIN AND HEMOGLOBIN-HAPTOGLOBIN-BINDING PROTEIN 1-RELATED"/>
    <property type="match status" value="1"/>
</dbReference>
<evidence type="ECO:0000256" key="8">
    <source>
        <dbReference type="ARBA" id="ARBA00023077"/>
    </source>
</evidence>
<evidence type="ECO:0000313" key="17">
    <source>
        <dbReference type="EMBL" id="MDD0823899.1"/>
    </source>
</evidence>
<evidence type="ECO:0000256" key="9">
    <source>
        <dbReference type="ARBA" id="ARBA00023136"/>
    </source>
</evidence>
<evidence type="ECO:0000256" key="12">
    <source>
        <dbReference type="PROSITE-ProRule" id="PRU01360"/>
    </source>
</evidence>
<dbReference type="PANTHER" id="PTHR30069">
    <property type="entry name" value="TONB-DEPENDENT OUTER MEMBRANE RECEPTOR"/>
    <property type="match status" value="1"/>
</dbReference>
<evidence type="ECO:0000256" key="7">
    <source>
        <dbReference type="ARBA" id="ARBA00022737"/>
    </source>
</evidence>
<dbReference type="Pfam" id="PF07715">
    <property type="entry name" value="Plug"/>
    <property type="match status" value="1"/>
</dbReference>
<feature type="domain" description="TonB-dependent receptor plug" evidence="16">
    <location>
        <begin position="46"/>
        <end position="159"/>
    </location>
</feature>
<keyword evidence="18" id="KW-1185">Reference proteome</keyword>
<keyword evidence="8 14" id="KW-0798">TonB box</keyword>